<accession>A0A167THF5</accession>
<evidence type="ECO:0000256" key="5">
    <source>
        <dbReference type="ARBA" id="ARBA00023163"/>
    </source>
</evidence>
<evidence type="ECO:0000256" key="1">
    <source>
        <dbReference type="ARBA" id="ARBA00004123"/>
    </source>
</evidence>
<dbReference type="InterPro" id="IPR007219">
    <property type="entry name" value="XnlR_reg_dom"/>
</dbReference>
<name>A0A167THF5_PENCH</name>
<dbReference type="SMART" id="SM00906">
    <property type="entry name" value="Fungal_trans"/>
    <property type="match status" value="1"/>
</dbReference>
<feature type="compositionally biased region" description="Polar residues" evidence="7">
    <location>
        <begin position="330"/>
        <end position="348"/>
    </location>
</feature>
<keyword evidence="3" id="KW-0805">Transcription regulation</keyword>
<proteinExistence type="predicted"/>
<dbReference type="InterPro" id="IPR036864">
    <property type="entry name" value="Zn2-C6_fun-type_DNA-bd_sf"/>
</dbReference>
<keyword evidence="2" id="KW-0479">Metal-binding</keyword>
<organism evidence="9">
    <name type="scientific">Penicillium chrysogenum</name>
    <name type="common">Penicillium notatum</name>
    <dbReference type="NCBI Taxonomy" id="5076"/>
    <lineage>
        <taxon>Eukaryota</taxon>
        <taxon>Fungi</taxon>
        <taxon>Dikarya</taxon>
        <taxon>Ascomycota</taxon>
        <taxon>Pezizomycotina</taxon>
        <taxon>Eurotiomycetes</taxon>
        <taxon>Eurotiomycetidae</taxon>
        <taxon>Eurotiales</taxon>
        <taxon>Aspergillaceae</taxon>
        <taxon>Penicillium</taxon>
        <taxon>Penicillium chrysogenum species complex</taxon>
    </lineage>
</organism>
<dbReference type="Gene3D" id="4.10.240.10">
    <property type="entry name" value="Zn(2)-C6 fungal-type DNA-binding domain"/>
    <property type="match status" value="1"/>
</dbReference>
<dbReference type="EMBL" id="CM002799">
    <property type="protein sequence ID" value="KZN88278.1"/>
    <property type="molecule type" value="Genomic_DNA"/>
</dbReference>
<dbReference type="InterPro" id="IPR001138">
    <property type="entry name" value="Zn2Cys6_DnaBD"/>
</dbReference>
<dbReference type="InterPro" id="IPR050815">
    <property type="entry name" value="TF_fung"/>
</dbReference>
<gene>
    <name evidence="9" type="ORF">EN45_068500</name>
</gene>
<evidence type="ECO:0000256" key="3">
    <source>
        <dbReference type="ARBA" id="ARBA00023015"/>
    </source>
</evidence>
<reference evidence="9" key="1">
    <citation type="journal article" date="2014" name="Genome Announc.">
        <title>Complete sequencing and chromosome-scale genome assembly of the industrial progenitor strain P2niaD18 from the penicillin producer Penicillium chrysogenum.</title>
        <authorList>
            <person name="Specht T."/>
            <person name="Dahlmann T.A."/>
            <person name="Zadra I."/>
            <person name="Kurnsteiner H."/>
            <person name="Kuck U."/>
        </authorList>
    </citation>
    <scope>NUCLEOTIDE SEQUENCE [LARGE SCALE GENOMIC DNA]</scope>
    <source>
        <strain evidence="9">P2niaD18</strain>
    </source>
</reference>
<dbReference type="PROSITE" id="PS00463">
    <property type="entry name" value="ZN2_CY6_FUNGAL_1"/>
    <property type="match status" value="1"/>
</dbReference>
<evidence type="ECO:0000256" key="7">
    <source>
        <dbReference type="SAM" id="MobiDB-lite"/>
    </source>
</evidence>
<dbReference type="PANTHER" id="PTHR47338">
    <property type="entry name" value="ZN(II)2CYS6 TRANSCRIPTION FACTOR (EUROFUNG)-RELATED"/>
    <property type="match status" value="1"/>
</dbReference>
<keyword evidence="6" id="KW-0539">Nucleus</keyword>
<dbReference type="GO" id="GO:0006351">
    <property type="term" value="P:DNA-templated transcription"/>
    <property type="evidence" value="ECO:0007669"/>
    <property type="project" value="InterPro"/>
</dbReference>
<dbReference type="SUPFAM" id="SSF57701">
    <property type="entry name" value="Zn2/Cys6 DNA-binding domain"/>
    <property type="match status" value="1"/>
</dbReference>
<dbReference type="Pfam" id="PF00172">
    <property type="entry name" value="Zn_clus"/>
    <property type="match status" value="1"/>
</dbReference>
<comment type="subcellular location">
    <subcellularLocation>
        <location evidence="1">Nucleus</location>
    </subcellularLocation>
</comment>
<evidence type="ECO:0000259" key="8">
    <source>
        <dbReference type="PROSITE" id="PS50048"/>
    </source>
</evidence>
<dbReference type="PANTHER" id="PTHR47338:SF3">
    <property type="entry name" value="C6 FINGER DOMAIN TRANSCRIPTION FACTOR DBAA-RELATED"/>
    <property type="match status" value="1"/>
</dbReference>
<dbReference type="GO" id="GO:0003677">
    <property type="term" value="F:DNA binding"/>
    <property type="evidence" value="ECO:0007669"/>
    <property type="project" value="UniProtKB-KW"/>
</dbReference>
<dbReference type="CDD" id="cd12148">
    <property type="entry name" value="fungal_TF_MHR"/>
    <property type="match status" value="1"/>
</dbReference>
<keyword evidence="4" id="KW-0238">DNA-binding</keyword>
<evidence type="ECO:0000256" key="4">
    <source>
        <dbReference type="ARBA" id="ARBA00023125"/>
    </source>
</evidence>
<dbReference type="Pfam" id="PF04082">
    <property type="entry name" value="Fungal_trans"/>
    <property type="match status" value="1"/>
</dbReference>
<dbReference type="AlphaFoldDB" id="A0A167THF5"/>
<feature type="region of interest" description="Disordered" evidence="7">
    <location>
        <begin position="324"/>
        <end position="348"/>
    </location>
</feature>
<protein>
    <recommendedName>
        <fullName evidence="8">Zn(2)-C6 fungal-type domain-containing protein</fullName>
    </recommendedName>
</protein>
<dbReference type="GO" id="GO:0005634">
    <property type="term" value="C:nucleus"/>
    <property type="evidence" value="ECO:0007669"/>
    <property type="project" value="UniProtKB-SubCell"/>
</dbReference>
<dbReference type="PROSITE" id="PS50048">
    <property type="entry name" value="ZN2_CY6_FUNGAL_2"/>
    <property type="match status" value="1"/>
</dbReference>
<dbReference type="Proteomes" id="UP000076449">
    <property type="component" value="Chromosome II"/>
</dbReference>
<keyword evidence="5" id="KW-0804">Transcription</keyword>
<feature type="domain" description="Zn(2)-C6 fungal-type" evidence="8">
    <location>
        <begin position="9"/>
        <end position="39"/>
    </location>
</feature>
<evidence type="ECO:0000313" key="9">
    <source>
        <dbReference type="EMBL" id="KZN88278.1"/>
    </source>
</evidence>
<dbReference type="SMART" id="SM00066">
    <property type="entry name" value="GAL4"/>
    <property type="match status" value="1"/>
</dbReference>
<dbReference type="GO" id="GO:0000981">
    <property type="term" value="F:DNA-binding transcription factor activity, RNA polymerase II-specific"/>
    <property type="evidence" value="ECO:0007669"/>
    <property type="project" value="InterPro"/>
</dbReference>
<dbReference type="GO" id="GO:0008270">
    <property type="term" value="F:zinc ion binding"/>
    <property type="evidence" value="ECO:0007669"/>
    <property type="project" value="InterPro"/>
</dbReference>
<evidence type="ECO:0000256" key="6">
    <source>
        <dbReference type="ARBA" id="ARBA00023242"/>
    </source>
</evidence>
<evidence type="ECO:0000256" key="2">
    <source>
        <dbReference type="ARBA" id="ARBA00022723"/>
    </source>
</evidence>
<dbReference type="CDD" id="cd00067">
    <property type="entry name" value="GAL4"/>
    <property type="match status" value="1"/>
</dbReference>
<sequence length="659" mass="73896">MRRQQSGLACEECRRRKARCDRVRPQCGICADAGRTCIVVDKRSPRGPKKGQLKDLRYRLAVIEQQLINQNQSLDSSHILPDSNRGSLEREASNELHCEDGTIGCDMDELQMLNFASSESISASDGQEAIDWTLAYDCREERSGTWNHLDISNPRPCIITPISPIQTSASEMTPKGELDMSDLMQADLDLLYFERVHPIVPMIHKRRYLSWANEKTVSPARACLRSAMRTIAAAMSAQFCAFSDKLYACTRSMLEMQDVQGENGLPWMTTTRASRRRIEHEMIQAWLLLAHCEFLRKPEQDALLASTRAVRLLQLSRLFDIDMHDDETSPNENSGSCPSVSPSTTQNLPDEAWIETEEKRRTLWTAFVLDCLSSMLSDRPSMLHEEMINTRLPMPERDFQGGQRPTPMGFLPETMGKTGDCETLSSFAQCVVLANLFGRCIAHRRLAQSVSFPESGSESKSRQFWMRHEWLAAAAAHATRTMPPTQAPNECKSETTKCDPLAAFNRILAYSACISLSETAEARAWETLDDHTLALSYRQVASQAAYEIALLIQKAPRIAFFKMHPVLPNAIYLAARFLRTTTPHFATPAEHDHNSIHHLLVALGYLSSVNNLARDLLVKAEADVGKSARIATEVTGSNWDALMGDTSRHIGMMETSISV</sequence>